<dbReference type="GO" id="GO:0005737">
    <property type="term" value="C:cytoplasm"/>
    <property type="evidence" value="ECO:0007669"/>
    <property type="project" value="TreeGrafter"/>
</dbReference>
<dbReference type="FunFam" id="3.40.50.720:FF:000475">
    <property type="entry name" value="NEDD8-activating enzyme E1 regulatory subunit"/>
    <property type="match status" value="1"/>
</dbReference>
<name>A0A8H5CWI2_9AGAR</name>
<sequence>MHDSQDIEAATTATVNEGRPDDKTRRYDRQLRLWAATGQAALENARLLVISGSATSASILKNLVLPGVGHFTILDHNEVTPEDAGNNFFLEGPSSLGKSRAEEVVRLLCELNDGVEGKADTGDVAEVLEKNPGYFGNFTLVIAHNLQATLLDKLAALLWSDPTYPILAVVNSTGFLAEFSLQFHEHTIIESHSETAPSLRIDKAFPSLLEYATSLDFSNMDSMEHSHIPYVVILIRALEDWKKEHDGKPPQTYDEKKDFKAKLLGMKMKADEENFDEAEAQAYRCWTETKVPSDITPLFDDPQLETLSPTSSPFFHLLYALKQFAAQPPHVLPLSSTLPDMKASTAAYIHLQKLYKERAAEEKKTFKGFLQVPVDDDLVDSFVKNAHGLKVLKGRKWGSLDQSPEVLVEKLSAYPRETSTHLAISALRASSVKHQNAKPTAEKLTSEAQALLPAGTELPEEFANAVGELVRAPTADLPNTAAFLGGIVAQEVIKMITKQYIPIDGCCVIDLIETWTGTI</sequence>
<dbReference type="InterPro" id="IPR030667">
    <property type="entry name" value="APP-BP1"/>
</dbReference>
<dbReference type="Gene3D" id="3.40.50.12550">
    <property type="entry name" value="Ubiquitin-activating enzyme E1, inactive adenylation domain, subdomain 2"/>
    <property type="match status" value="1"/>
</dbReference>
<keyword evidence="9" id="KW-1185">Reference proteome</keyword>
<dbReference type="PANTHER" id="PTHR10953:SF29">
    <property type="entry name" value="NEDD8-ACTIVATING ENZYME E1 REGULATORY SUBUNIT"/>
    <property type="match status" value="1"/>
</dbReference>
<dbReference type="PIRSF" id="PIRSF039099">
    <property type="entry name" value="APP-BP1"/>
    <property type="match status" value="1"/>
</dbReference>
<dbReference type="AlphaFoldDB" id="A0A8H5CWI2"/>
<evidence type="ECO:0000256" key="6">
    <source>
        <dbReference type="SAM" id="MobiDB-lite"/>
    </source>
</evidence>
<dbReference type="Proteomes" id="UP000559256">
    <property type="component" value="Unassembled WGS sequence"/>
</dbReference>
<dbReference type="UniPathway" id="UPA00885"/>
<proteinExistence type="inferred from homology"/>
<dbReference type="InterPro" id="IPR035985">
    <property type="entry name" value="Ubiquitin-activating_enz"/>
</dbReference>
<dbReference type="Pfam" id="PF00899">
    <property type="entry name" value="ThiF"/>
    <property type="match status" value="1"/>
</dbReference>
<dbReference type="InterPro" id="IPR000594">
    <property type="entry name" value="ThiF_NAD_FAD-bd"/>
</dbReference>
<evidence type="ECO:0000256" key="3">
    <source>
        <dbReference type="ARBA" id="ARBA00015407"/>
    </source>
</evidence>
<dbReference type="EMBL" id="JAACJM010000085">
    <property type="protein sequence ID" value="KAF5348654.1"/>
    <property type="molecule type" value="Genomic_DNA"/>
</dbReference>
<dbReference type="GO" id="GO:0045116">
    <property type="term" value="P:protein neddylation"/>
    <property type="evidence" value="ECO:0007669"/>
    <property type="project" value="UniProtKB-UniRule"/>
</dbReference>
<evidence type="ECO:0000259" key="7">
    <source>
        <dbReference type="Pfam" id="PF00899"/>
    </source>
</evidence>
<comment type="similarity">
    <text evidence="2 5">Belongs to the ubiquitin-activating E1 family. ULA1 subfamily.</text>
</comment>
<dbReference type="OrthoDB" id="1708823at2759"/>
<reference evidence="8 9" key="1">
    <citation type="journal article" date="2020" name="ISME J.">
        <title>Uncovering the hidden diversity of litter-decomposition mechanisms in mushroom-forming fungi.</title>
        <authorList>
            <person name="Floudas D."/>
            <person name="Bentzer J."/>
            <person name="Ahren D."/>
            <person name="Johansson T."/>
            <person name="Persson P."/>
            <person name="Tunlid A."/>
        </authorList>
    </citation>
    <scope>NUCLEOTIDE SEQUENCE [LARGE SCALE GENOMIC DNA]</scope>
    <source>
        <strain evidence="8 9">CBS 291.85</strain>
    </source>
</reference>
<evidence type="ECO:0000256" key="5">
    <source>
        <dbReference type="PIRNR" id="PIRNR039099"/>
    </source>
</evidence>
<evidence type="ECO:0000256" key="1">
    <source>
        <dbReference type="ARBA" id="ARBA00005032"/>
    </source>
</evidence>
<accession>A0A8H5CWI2</accession>
<comment type="pathway">
    <text evidence="1 5">Protein modification; protein neddylation.</text>
</comment>
<dbReference type="Gene3D" id="3.40.50.720">
    <property type="entry name" value="NAD(P)-binding Rossmann-like Domain"/>
    <property type="match status" value="1"/>
</dbReference>
<dbReference type="GO" id="GO:0019781">
    <property type="term" value="F:NEDD8 activating enzyme activity"/>
    <property type="evidence" value="ECO:0007669"/>
    <property type="project" value="UniProtKB-UniRule"/>
</dbReference>
<dbReference type="PANTHER" id="PTHR10953">
    <property type="entry name" value="UBIQUITIN-ACTIVATING ENZYME E1"/>
    <property type="match status" value="1"/>
</dbReference>
<dbReference type="SUPFAM" id="SSF69572">
    <property type="entry name" value="Activating enzymes of the ubiquitin-like proteins"/>
    <property type="match status" value="1"/>
</dbReference>
<evidence type="ECO:0000256" key="4">
    <source>
        <dbReference type="ARBA" id="ARBA00022786"/>
    </source>
</evidence>
<protein>
    <recommendedName>
        <fullName evidence="3 5">NEDD8-activating enzyme E1 regulatory subunit</fullName>
    </recommendedName>
</protein>
<feature type="region of interest" description="Disordered" evidence="6">
    <location>
        <begin position="1"/>
        <end position="24"/>
    </location>
</feature>
<evidence type="ECO:0000313" key="9">
    <source>
        <dbReference type="Proteomes" id="UP000559256"/>
    </source>
</evidence>
<feature type="domain" description="THIF-type NAD/FAD binding fold" evidence="7">
    <location>
        <begin position="27"/>
        <end position="132"/>
    </location>
</feature>
<gene>
    <name evidence="8" type="ORF">D9758_006782</name>
</gene>
<dbReference type="InterPro" id="IPR045886">
    <property type="entry name" value="ThiF/MoeB/HesA"/>
</dbReference>
<keyword evidence="4 5" id="KW-0833">Ubl conjugation pathway</keyword>
<comment type="caution">
    <text evidence="8">The sequence shown here is derived from an EMBL/GenBank/DDBJ whole genome shotgun (WGS) entry which is preliminary data.</text>
</comment>
<evidence type="ECO:0000256" key="2">
    <source>
        <dbReference type="ARBA" id="ARBA00006868"/>
    </source>
</evidence>
<comment type="function">
    <text evidence="5">Regulatory subunit of the dimeric UBA3-ULA1 E1 enzyme.</text>
</comment>
<evidence type="ECO:0000313" key="8">
    <source>
        <dbReference type="EMBL" id="KAF5348654.1"/>
    </source>
</evidence>
<organism evidence="8 9">
    <name type="scientific">Tetrapyrgos nigripes</name>
    <dbReference type="NCBI Taxonomy" id="182062"/>
    <lineage>
        <taxon>Eukaryota</taxon>
        <taxon>Fungi</taxon>
        <taxon>Dikarya</taxon>
        <taxon>Basidiomycota</taxon>
        <taxon>Agaricomycotina</taxon>
        <taxon>Agaricomycetes</taxon>
        <taxon>Agaricomycetidae</taxon>
        <taxon>Agaricales</taxon>
        <taxon>Marasmiineae</taxon>
        <taxon>Marasmiaceae</taxon>
        <taxon>Tetrapyrgos</taxon>
    </lineage>
</organism>